<dbReference type="AlphaFoldDB" id="A0AA91EH64"/>
<proteinExistence type="predicted"/>
<dbReference type="RefSeq" id="WP_061554840.1">
    <property type="nucleotide sequence ID" value="NZ_LXEX01000044.1"/>
</dbReference>
<dbReference type="EMBL" id="LXEX01000044">
    <property type="protein sequence ID" value="OAT58197.1"/>
    <property type="molecule type" value="Genomic_DNA"/>
</dbReference>
<organism evidence="1 2">
    <name type="scientific">Obesumbacterium proteus ATCC 12841</name>
    <dbReference type="NCBI Taxonomy" id="1354268"/>
    <lineage>
        <taxon>Bacteria</taxon>
        <taxon>Pseudomonadati</taxon>
        <taxon>Pseudomonadota</taxon>
        <taxon>Gammaproteobacteria</taxon>
        <taxon>Enterobacterales</taxon>
        <taxon>Hafniaceae</taxon>
        <taxon>Obesumbacterium</taxon>
    </lineage>
</organism>
<dbReference type="Proteomes" id="UP000078431">
    <property type="component" value="Unassembled WGS sequence"/>
</dbReference>
<comment type="caution">
    <text evidence="1">The sequence shown here is derived from an EMBL/GenBank/DDBJ whole genome shotgun (WGS) entry which is preliminary data.</text>
</comment>
<keyword evidence="2" id="KW-1185">Reference proteome</keyword>
<accession>A0AA91EH64</accession>
<protein>
    <submittedName>
        <fullName evidence="1">Uncharacterized protein</fullName>
    </submittedName>
</protein>
<gene>
    <name evidence="1" type="ORF">M993_03059</name>
</gene>
<name>A0AA91EH64_9GAMM</name>
<sequence>MTAKKITQTEYEMIYIKSNDVVIVHIEPYTISILTKEQAQSYGYDISKMVEHESISINGIPKGGYEIVEYYYENSESVMYLGEDFEKLLNSID</sequence>
<evidence type="ECO:0000313" key="1">
    <source>
        <dbReference type="EMBL" id="OAT58197.1"/>
    </source>
</evidence>
<evidence type="ECO:0000313" key="2">
    <source>
        <dbReference type="Proteomes" id="UP000078431"/>
    </source>
</evidence>
<reference evidence="1 2" key="1">
    <citation type="submission" date="2016-04" db="EMBL/GenBank/DDBJ databases">
        <title>ATOL: Assembling a taxonomically balanced genome-scale reconstruction of the evolutionary history of the Enterobacteriaceae.</title>
        <authorList>
            <person name="Plunkett G.III."/>
            <person name="Neeno-Eckwall E.C."/>
            <person name="Glasner J.D."/>
            <person name="Perna N.T."/>
        </authorList>
    </citation>
    <scope>NUCLEOTIDE SEQUENCE [LARGE SCALE GENOMIC DNA]</scope>
    <source>
        <strain evidence="1 2">ATCC 12841</strain>
    </source>
</reference>